<organism evidence="2 3">
    <name type="scientific">Ciona intestinalis</name>
    <name type="common">Transparent sea squirt</name>
    <name type="synonym">Ascidia intestinalis</name>
    <dbReference type="NCBI Taxonomy" id="7719"/>
    <lineage>
        <taxon>Eukaryota</taxon>
        <taxon>Metazoa</taxon>
        <taxon>Chordata</taxon>
        <taxon>Tunicata</taxon>
        <taxon>Ascidiacea</taxon>
        <taxon>Phlebobranchia</taxon>
        <taxon>Cionidae</taxon>
        <taxon>Ciona</taxon>
    </lineage>
</organism>
<evidence type="ECO:0000313" key="3">
    <source>
        <dbReference type="Proteomes" id="UP000008144"/>
    </source>
</evidence>
<evidence type="ECO:0000256" key="1">
    <source>
        <dbReference type="SAM" id="MobiDB-lite"/>
    </source>
</evidence>
<feature type="region of interest" description="Disordered" evidence="1">
    <location>
        <begin position="129"/>
        <end position="217"/>
    </location>
</feature>
<protein>
    <submittedName>
        <fullName evidence="2">Uncharacterized protein</fullName>
    </submittedName>
</protein>
<feature type="compositionally biased region" description="Basic and acidic residues" evidence="1">
    <location>
        <begin position="34"/>
        <end position="56"/>
    </location>
</feature>
<feature type="compositionally biased region" description="Polar residues" evidence="1">
    <location>
        <begin position="145"/>
        <end position="165"/>
    </location>
</feature>
<evidence type="ECO:0000313" key="2">
    <source>
        <dbReference type="Ensembl" id="ENSCINP00000032793.1"/>
    </source>
</evidence>
<dbReference type="Ensembl" id="ENSCINT00000030854.1">
    <property type="protein sequence ID" value="ENSCINP00000032793.1"/>
    <property type="gene ID" value="ENSCING00000019379.1"/>
</dbReference>
<dbReference type="InParanoid" id="H2XT09"/>
<dbReference type="HOGENOM" id="CLU_1126658_0_0_1"/>
<reference evidence="2" key="2">
    <citation type="journal article" date="2008" name="Genome Biol.">
        <title>Improved genome assembly and evidence-based global gene model set for the chordate Ciona intestinalis: new insight into intron and operon populations.</title>
        <authorList>
            <person name="Satou Y."/>
            <person name="Mineta K."/>
            <person name="Ogasawara M."/>
            <person name="Sasakura Y."/>
            <person name="Shoguchi E."/>
            <person name="Ueno K."/>
            <person name="Yamada L."/>
            <person name="Matsumoto J."/>
            <person name="Wasserscheid J."/>
            <person name="Dewar K."/>
            <person name="Wiley G.B."/>
            <person name="Macmil S.L."/>
            <person name="Roe B.A."/>
            <person name="Zeller R.W."/>
            <person name="Hastings K.E."/>
            <person name="Lemaire P."/>
            <person name="Lindquist E."/>
            <person name="Endo T."/>
            <person name="Hotta K."/>
            <person name="Inaba K."/>
        </authorList>
    </citation>
    <scope>NUCLEOTIDE SEQUENCE [LARGE SCALE GENOMIC DNA]</scope>
    <source>
        <strain evidence="2">wild type</strain>
    </source>
</reference>
<proteinExistence type="predicted"/>
<feature type="region of interest" description="Disordered" evidence="1">
    <location>
        <begin position="33"/>
        <end position="57"/>
    </location>
</feature>
<reference evidence="3" key="1">
    <citation type="journal article" date="2002" name="Science">
        <title>The draft genome of Ciona intestinalis: insights into chordate and vertebrate origins.</title>
        <authorList>
            <person name="Dehal P."/>
            <person name="Satou Y."/>
            <person name="Campbell R.K."/>
            <person name="Chapman J."/>
            <person name="Degnan B."/>
            <person name="De Tomaso A."/>
            <person name="Davidson B."/>
            <person name="Di Gregorio A."/>
            <person name="Gelpke M."/>
            <person name="Goodstein D.M."/>
            <person name="Harafuji N."/>
            <person name="Hastings K.E."/>
            <person name="Ho I."/>
            <person name="Hotta K."/>
            <person name="Huang W."/>
            <person name="Kawashima T."/>
            <person name="Lemaire P."/>
            <person name="Martinez D."/>
            <person name="Meinertzhagen I.A."/>
            <person name="Necula S."/>
            <person name="Nonaka M."/>
            <person name="Putnam N."/>
            <person name="Rash S."/>
            <person name="Saiga H."/>
            <person name="Satake M."/>
            <person name="Terry A."/>
            <person name="Yamada L."/>
            <person name="Wang H.G."/>
            <person name="Awazu S."/>
            <person name="Azumi K."/>
            <person name="Boore J."/>
            <person name="Branno M."/>
            <person name="Chin-Bow S."/>
            <person name="DeSantis R."/>
            <person name="Doyle S."/>
            <person name="Francino P."/>
            <person name="Keys D.N."/>
            <person name="Haga S."/>
            <person name="Hayashi H."/>
            <person name="Hino K."/>
            <person name="Imai K.S."/>
            <person name="Inaba K."/>
            <person name="Kano S."/>
            <person name="Kobayashi K."/>
            <person name="Kobayashi M."/>
            <person name="Lee B.I."/>
            <person name="Makabe K.W."/>
            <person name="Manohar C."/>
            <person name="Matassi G."/>
            <person name="Medina M."/>
            <person name="Mochizuki Y."/>
            <person name="Mount S."/>
            <person name="Morishita T."/>
            <person name="Miura S."/>
            <person name="Nakayama A."/>
            <person name="Nishizaka S."/>
            <person name="Nomoto H."/>
            <person name="Ohta F."/>
            <person name="Oishi K."/>
            <person name="Rigoutsos I."/>
            <person name="Sano M."/>
            <person name="Sasaki A."/>
            <person name="Sasakura Y."/>
            <person name="Shoguchi E."/>
            <person name="Shin-i T."/>
            <person name="Spagnuolo A."/>
            <person name="Stainier D."/>
            <person name="Suzuki M.M."/>
            <person name="Tassy O."/>
            <person name="Takatori N."/>
            <person name="Tokuoka M."/>
            <person name="Yagi K."/>
            <person name="Yoshizaki F."/>
            <person name="Wada S."/>
            <person name="Zhang C."/>
            <person name="Hyatt P.D."/>
            <person name="Larimer F."/>
            <person name="Detter C."/>
            <person name="Doggett N."/>
            <person name="Glavina T."/>
            <person name="Hawkins T."/>
            <person name="Richardson P."/>
            <person name="Lucas S."/>
            <person name="Kohara Y."/>
            <person name="Levine M."/>
            <person name="Satoh N."/>
            <person name="Rokhsar D.S."/>
        </authorList>
    </citation>
    <scope>NUCLEOTIDE SEQUENCE [LARGE SCALE GENOMIC DNA]</scope>
</reference>
<dbReference type="Proteomes" id="UP000008144">
    <property type="component" value="Chromosome 12"/>
</dbReference>
<reference evidence="2" key="3">
    <citation type="submission" date="2025-08" db="UniProtKB">
        <authorList>
            <consortium name="Ensembl"/>
        </authorList>
    </citation>
    <scope>IDENTIFICATION</scope>
</reference>
<name>H2XT09_CIOIN</name>
<accession>H2XT09</accession>
<dbReference type="AlphaFoldDB" id="H2XT09"/>
<sequence>MAVAERTVSLLIYAGLAYIAASIASDTVLANKRKVTDSDEQNEKKQENKEGLKDRVNSISRRISTTVERIISKARGSNCDVTRDCENVTCDVTDANNLNVGEQRDFNCDAVERFESVGIDSSVGEDLKTRVSNSGSEAGDYPCATDSTEFPTSSNKTSQSEQSPDVTGPRMENNGRPIFDEVRRNHVTGNPEIGDDANSEVSTRTSLHCDVDSGGGKMVRENDDDVVYEQQLLSMESEMLINNGIIE</sequence>
<keyword evidence="3" id="KW-1185">Reference proteome</keyword>
<dbReference type="EMBL" id="EAAA01001024">
    <property type="status" value="NOT_ANNOTATED_CDS"/>
    <property type="molecule type" value="Genomic_DNA"/>
</dbReference>
<reference evidence="2" key="4">
    <citation type="submission" date="2025-09" db="UniProtKB">
        <authorList>
            <consortium name="Ensembl"/>
        </authorList>
    </citation>
    <scope>IDENTIFICATION</scope>
</reference>